<accession>A0A395RL84</accession>
<feature type="compositionally biased region" description="Acidic residues" evidence="1">
    <location>
        <begin position="414"/>
        <end position="442"/>
    </location>
</feature>
<protein>
    <submittedName>
        <fullName evidence="2">Uncharacterized protein</fullName>
    </submittedName>
</protein>
<evidence type="ECO:0000256" key="1">
    <source>
        <dbReference type="SAM" id="MobiDB-lite"/>
    </source>
</evidence>
<dbReference type="EMBL" id="PXOF01000184">
    <property type="protein sequence ID" value="RGP60622.1"/>
    <property type="molecule type" value="Genomic_DNA"/>
</dbReference>
<proteinExistence type="predicted"/>
<evidence type="ECO:0000313" key="3">
    <source>
        <dbReference type="Proteomes" id="UP000266152"/>
    </source>
</evidence>
<dbReference type="Proteomes" id="UP000266152">
    <property type="component" value="Unassembled WGS sequence"/>
</dbReference>
<keyword evidence="3" id="KW-1185">Reference proteome</keyword>
<feature type="region of interest" description="Disordered" evidence="1">
    <location>
        <begin position="405"/>
        <end position="442"/>
    </location>
</feature>
<name>A0A395RL84_FUSSP</name>
<comment type="caution">
    <text evidence="2">The sequence shown here is derived from an EMBL/GenBank/DDBJ whole genome shotgun (WGS) entry which is preliminary data.</text>
</comment>
<organism evidence="2 3">
    <name type="scientific">Fusarium sporotrichioides</name>
    <dbReference type="NCBI Taxonomy" id="5514"/>
    <lineage>
        <taxon>Eukaryota</taxon>
        <taxon>Fungi</taxon>
        <taxon>Dikarya</taxon>
        <taxon>Ascomycota</taxon>
        <taxon>Pezizomycotina</taxon>
        <taxon>Sordariomycetes</taxon>
        <taxon>Hypocreomycetidae</taxon>
        <taxon>Hypocreales</taxon>
        <taxon>Nectriaceae</taxon>
        <taxon>Fusarium</taxon>
    </lineage>
</organism>
<gene>
    <name evidence="2" type="ORF">FSPOR_10589</name>
</gene>
<evidence type="ECO:0000313" key="2">
    <source>
        <dbReference type="EMBL" id="RGP60622.1"/>
    </source>
</evidence>
<reference evidence="2 3" key="1">
    <citation type="journal article" date="2018" name="PLoS Pathog.">
        <title>Evolution of structural diversity of trichothecenes, a family of toxins produced by plant pathogenic and entomopathogenic fungi.</title>
        <authorList>
            <person name="Proctor R.H."/>
            <person name="McCormick S.P."/>
            <person name="Kim H.S."/>
            <person name="Cardoza R.E."/>
            <person name="Stanley A.M."/>
            <person name="Lindo L."/>
            <person name="Kelly A."/>
            <person name="Brown D.W."/>
            <person name="Lee T."/>
            <person name="Vaughan M.M."/>
            <person name="Alexander N.J."/>
            <person name="Busman M."/>
            <person name="Gutierrez S."/>
        </authorList>
    </citation>
    <scope>NUCLEOTIDE SEQUENCE [LARGE SCALE GENOMIC DNA]</scope>
    <source>
        <strain evidence="2 3">NRRL 3299</strain>
    </source>
</reference>
<dbReference type="AlphaFoldDB" id="A0A395RL84"/>
<sequence>MVAGIRGWGHRYIDDKSLEEFLSRAGQFDARTSWWKKLRKGYETQLNINDSPENKELVREYVRSLSLDDRRHWSNPTEAEINDLWWQMFSPMARGDTPSARGLLSLLLLVCDGLDDWVHTGFAPIEINQLELVETCDLSYDEVQGLSAWVELNEFTVRVNVRMGFPTPHDLFTHLRRKRLLVNIVEAKEKGGEVYYPTFLLDTNSWSLYIYLAQMLTWAGVTTRLRYYAPPITPVQDKDVFGHAMVDVFMIFLTLRGWVGLDFKSVIWGRHFNGAGIEEDLDKYFIIPQRDWALGESWKKKRADRRGPYRGTTQGVSNVIAFLGTVICDHMGLNRREYKDSMGLCCIDDWTYPKTVYNLTKADSLKRGRFWMDGFYDRTNLGSVQILTWDDVKVISLERGGHGLFEHDSSSSESWDEETSDSEDEKMGDSSDEGTGNMEEDT</sequence>